<evidence type="ECO:0000256" key="5">
    <source>
        <dbReference type="ARBA" id="ARBA00022694"/>
    </source>
</evidence>
<evidence type="ECO:0000256" key="8">
    <source>
        <dbReference type="ARBA" id="ARBA00022842"/>
    </source>
</evidence>
<dbReference type="InterPro" id="IPR039657">
    <property type="entry name" value="Dimethylallyltransferase"/>
</dbReference>
<keyword evidence="4 10" id="KW-0808">Transferase</keyword>
<name>A0AB34JEV1_PRYPA</name>
<evidence type="ECO:0000256" key="1">
    <source>
        <dbReference type="ARBA" id="ARBA00001946"/>
    </source>
</evidence>
<reference evidence="12 13" key="1">
    <citation type="journal article" date="2024" name="Science">
        <title>Giant polyketide synthase enzymes in the biosynthesis of giant marine polyether toxins.</title>
        <authorList>
            <person name="Fallon T.R."/>
            <person name="Shende V.V."/>
            <person name="Wierzbicki I.H."/>
            <person name="Pendleton A.L."/>
            <person name="Watervoot N.F."/>
            <person name="Auber R.P."/>
            <person name="Gonzalez D.J."/>
            <person name="Wisecaver J.H."/>
            <person name="Moore B.S."/>
        </authorList>
    </citation>
    <scope>NUCLEOTIDE SEQUENCE [LARGE SCALE GENOMIC DNA]</scope>
    <source>
        <strain evidence="12 13">12B1</strain>
    </source>
</reference>
<protein>
    <recommendedName>
        <fullName evidence="3">tRNA dimethylallyltransferase</fullName>
        <ecNumber evidence="3">2.5.1.75</ecNumber>
    </recommendedName>
</protein>
<comment type="cofactor">
    <cofactor evidence="1">
        <name>Mg(2+)</name>
        <dbReference type="ChEBI" id="CHEBI:18420"/>
    </cofactor>
</comment>
<dbReference type="PANTHER" id="PTHR11088:SF60">
    <property type="entry name" value="TRNA DIMETHYLALLYLTRANSFERASE"/>
    <property type="match status" value="1"/>
</dbReference>
<evidence type="ECO:0000256" key="7">
    <source>
        <dbReference type="ARBA" id="ARBA00022840"/>
    </source>
</evidence>
<comment type="catalytic activity">
    <reaction evidence="9">
        <text>adenosine(37) in tRNA + dimethylallyl diphosphate = N(6)-dimethylallyladenosine(37) in tRNA + diphosphate</text>
        <dbReference type="Rhea" id="RHEA:26482"/>
        <dbReference type="Rhea" id="RHEA-COMP:10162"/>
        <dbReference type="Rhea" id="RHEA-COMP:10375"/>
        <dbReference type="ChEBI" id="CHEBI:33019"/>
        <dbReference type="ChEBI" id="CHEBI:57623"/>
        <dbReference type="ChEBI" id="CHEBI:74411"/>
        <dbReference type="ChEBI" id="CHEBI:74415"/>
        <dbReference type="EC" id="2.5.1.75"/>
    </reaction>
</comment>
<keyword evidence="5" id="KW-0819">tRNA processing</keyword>
<dbReference type="Pfam" id="PF01715">
    <property type="entry name" value="IPPT"/>
    <property type="match status" value="1"/>
</dbReference>
<evidence type="ECO:0000256" key="3">
    <source>
        <dbReference type="ARBA" id="ARBA00012665"/>
    </source>
</evidence>
<evidence type="ECO:0000256" key="4">
    <source>
        <dbReference type="ARBA" id="ARBA00022679"/>
    </source>
</evidence>
<evidence type="ECO:0000313" key="13">
    <source>
        <dbReference type="Proteomes" id="UP001515480"/>
    </source>
</evidence>
<gene>
    <name evidence="12" type="ORF">AB1Y20_023544</name>
</gene>
<dbReference type="PANTHER" id="PTHR11088">
    <property type="entry name" value="TRNA DIMETHYLALLYLTRANSFERASE"/>
    <property type="match status" value="1"/>
</dbReference>
<dbReference type="Gene3D" id="3.40.50.300">
    <property type="entry name" value="P-loop containing nucleotide triphosphate hydrolases"/>
    <property type="match status" value="1"/>
</dbReference>
<dbReference type="SUPFAM" id="SSF52540">
    <property type="entry name" value="P-loop containing nucleoside triphosphate hydrolases"/>
    <property type="match status" value="2"/>
</dbReference>
<dbReference type="HAMAP" id="MF_00185">
    <property type="entry name" value="IPP_trans"/>
    <property type="match status" value="1"/>
</dbReference>
<dbReference type="GO" id="GO:0006400">
    <property type="term" value="P:tRNA modification"/>
    <property type="evidence" value="ECO:0007669"/>
    <property type="project" value="TreeGrafter"/>
</dbReference>
<evidence type="ECO:0000256" key="10">
    <source>
        <dbReference type="RuleBase" id="RU003785"/>
    </source>
</evidence>
<keyword evidence="7 10" id="KW-0067">ATP-binding</keyword>
<dbReference type="Proteomes" id="UP001515480">
    <property type="component" value="Unassembled WGS sequence"/>
</dbReference>
<comment type="caution">
    <text evidence="12">The sequence shown here is derived from an EMBL/GenBank/DDBJ whole genome shotgun (WGS) entry which is preliminary data.</text>
</comment>
<dbReference type="InterPro" id="IPR018022">
    <property type="entry name" value="IPT"/>
</dbReference>
<evidence type="ECO:0000313" key="12">
    <source>
        <dbReference type="EMBL" id="KAL1520069.1"/>
    </source>
</evidence>
<dbReference type="InterPro" id="IPR027417">
    <property type="entry name" value="P-loop_NTPase"/>
</dbReference>
<accession>A0AB34JEV1</accession>
<dbReference type="EC" id="2.5.1.75" evidence="3"/>
<feature type="region of interest" description="Disordered" evidence="11">
    <location>
        <begin position="406"/>
        <end position="435"/>
    </location>
</feature>
<evidence type="ECO:0000256" key="2">
    <source>
        <dbReference type="ARBA" id="ARBA00005842"/>
    </source>
</evidence>
<keyword evidence="8" id="KW-0460">Magnesium</keyword>
<dbReference type="GO" id="GO:0052381">
    <property type="term" value="F:tRNA dimethylallyltransferase activity"/>
    <property type="evidence" value="ECO:0007669"/>
    <property type="project" value="UniProtKB-EC"/>
</dbReference>
<dbReference type="NCBIfam" id="TIGR00174">
    <property type="entry name" value="miaA"/>
    <property type="match status" value="1"/>
</dbReference>
<evidence type="ECO:0000256" key="9">
    <source>
        <dbReference type="ARBA" id="ARBA00049563"/>
    </source>
</evidence>
<evidence type="ECO:0000256" key="11">
    <source>
        <dbReference type="SAM" id="MobiDB-lite"/>
    </source>
</evidence>
<dbReference type="AlphaFoldDB" id="A0AB34JEV1"/>
<dbReference type="GO" id="GO:0005524">
    <property type="term" value="F:ATP binding"/>
    <property type="evidence" value="ECO:0007669"/>
    <property type="project" value="UniProtKB-KW"/>
</dbReference>
<sequence>MSGRRIIIVAGPTAVGKSALALKLCEQLPGELISVDSVQVYRGLTIGANKPSASERRAVAHHLLDLREPRAEYTAGEFYRDALRSIGDVLSRGRTPVLCGGTSMYLRWLVRGRPDAPKADPALAEEVRAALAPLERAADWDGGLARLERLDARRASALSRNDWYRLHRALVVAEQTRRGGGEEEAGDDVGALDAFRASLDMRCFFVAAPREPLCRRIDARCEEMLQAGLLEEVRSQLEELKLLPSCPAGRAIGYRQTMEYLLRTPWERRDGDALREYVLSFAAASRRYAAQQTKWFRSEPAFEWLPAEWEQPARLVATVAAHAALERGEFDELLRSPEQEGRRRARLRAIKPDEGKAMRLYVPQLHCLNGSPSEFDALLERADACRERLEEMLPDIQRADSEMAKRFPWKHQHTTGVAELRANDEPAEDSQRSSS</sequence>
<dbReference type="EMBL" id="JBGBPQ010000009">
    <property type="protein sequence ID" value="KAL1520069.1"/>
    <property type="molecule type" value="Genomic_DNA"/>
</dbReference>
<keyword evidence="13" id="KW-1185">Reference proteome</keyword>
<comment type="similarity">
    <text evidence="2 10">Belongs to the IPP transferase family.</text>
</comment>
<evidence type="ECO:0000256" key="6">
    <source>
        <dbReference type="ARBA" id="ARBA00022741"/>
    </source>
</evidence>
<proteinExistence type="inferred from homology"/>
<dbReference type="Gene3D" id="1.10.20.140">
    <property type="match status" value="1"/>
</dbReference>
<keyword evidence="6 10" id="KW-0547">Nucleotide-binding</keyword>
<organism evidence="12 13">
    <name type="scientific">Prymnesium parvum</name>
    <name type="common">Toxic golden alga</name>
    <dbReference type="NCBI Taxonomy" id="97485"/>
    <lineage>
        <taxon>Eukaryota</taxon>
        <taxon>Haptista</taxon>
        <taxon>Haptophyta</taxon>
        <taxon>Prymnesiophyceae</taxon>
        <taxon>Prymnesiales</taxon>
        <taxon>Prymnesiaceae</taxon>
        <taxon>Prymnesium</taxon>
    </lineage>
</organism>